<comment type="caution">
    <text evidence="1">The sequence shown here is derived from an EMBL/GenBank/DDBJ whole genome shotgun (WGS) entry which is preliminary data.</text>
</comment>
<accession>A0A3D9C536</accession>
<dbReference type="AlphaFoldDB" id="A0A3D9C536"/>
<reference evidence="2" key="1">
    <citation type="submission" date="2018-06" db="EMBL/GenBank/DDBJ databases">
        <authorList>
            <person name="Lum Nde A."/>
            <person name="Hugo C."/>
        </authorList>
    </citation>
    <scope>NUCLEOTIDE SEQUENCE [LARGE SCALE GENOMIC DNA]</scope>
    <source>
        <strain evidence="2">1_F178</strain>
    </source>
</reference>
<dbReference type="RefSeq" id="WP_115972241.1">
    <property type="nucleotide sequence ID" value="NZ_QNVT01000020.1"/>
</dbReference>
<evidence type="ECO:0008006" key="3">
    <source>
        <dbReference type="Google" id="ProtNLM"/>
    </source>
</evidence>
<dbReference type="Proteomes" id="UP000256686">
    <property type="component" value="Unassembled WGS sequence"/>
</dbReference>
<gene>
    <name evidence="1" type="ORF">DRF65_18550</name>
</gene>
<organism evidence="1 2">
    <name type="scientific">Chryseobacterium pennae</name>
    <dbReference type="NCBI Taxonomy" id="2258962"/>
    <lineage>
        <taxon>Bacteria</taxon>
        <taxon>Pseudomonadati</taxon>
        <taxon>Bacteroidota</taxon>
        <taxon>Flavobacteriia</taxon>
        <taxon>Flavobacteriales</taxon>
        <taxon>Weeksellaceae</taxon>
        <taxon>Chryseobacterium group</taxon>
        <taxon>Chryseobacterium</taxon>
    </lineage>
</organism>
<keyword evidence="2" id="KW-1185">Reference proteome</keyword>
<sequence>MNRIRLSKFALEENYPISDLILFLNENGFKKREDSNELISENEIQFVKNNFNSYLNQNSENYEDYKNKFLNKLTTKSDVNTPVQLKIIEAANREKLLVERIIGFTDFDWEFLIAKYNGEVSQPVPFSIFDEIICDLLLVENLSKRKIGEILGLNVADDPAERAIVEKSLKSLKDEDIIEGTTDGYQLTDIGKEYAKNGIKYSYFNRNFTIYFDTTGRNQEHAKSELRKLKSEKSQLPVKAVPVSLEQIREFAVFQAPEVHFPENNYILQSTTLINAEKYIAKLWVIFLDNFKENKSRVLVYDESQNKIVEQLSKDLNNRDDLKKHLLEKLVQNTDELSITEEVKSSEQIHEENELIEKQNLLDVAQKAENTVEIQKLQREFKTQKRSFNSTEFELELKEIFEESNDELWFISPWLRYHAIKYRYNYFEQQLRQGAKIFIVYSLPEKENDIMADERAKKMLDELESKYRNFYIHQLPKFHYKNVWIRNKNTPNILYTGSFNILSFYVDKNSKNVRQEQMIKIDWNDETETMYFNFIEEFGKKYIMKEGQSFNNLIDSVPFTVDVEFLSKIKTIDNIKLNTFRNIGFPNFDRTLEQLEKSKSIALKQLGKDVFLKDLMDVQNQVETLFNKKVNRITKKKLLDSFDTLIQDYYFFKDDFSEELNELYKKIGKLQTSN</sequence>
<protein>
    <recommendedName>
        <fullName evidence="3">PLD phosphodiesterase domain-containing protein</fullName>
    </recommendedName>
</protein>
<evidence type="ECO:0000313" key="2">
    <source>
        <dbReference type="Proteomes" id="UP000256686"/>
    </source>
</evidence>
<name>A0A3D9C536_9FLAO</name>
<proteinExistence type="predicted"/>
<dbReference type="EMBL" id="QNVT01000020">
    <property type="protein sequence ID" value="REC60808.1"/>
    <property type="molecule type" value="Genomic_DNA"/>
</dbReference>
<evidence type="ECO:0000313" key="1">
    <source>
        <dbReference type="EMBL" id="REC60808.1"/>
    </source>
</evidence>